<dbReference type="PANTHER" id="PTHR22538:SF1">
    <property type="entry name" value="VWFD DOMAIN-CONTAINING PROTEIN"/>
    <property type="match status" value="1"/>
</dbReference>
<dbReference type="eggNOG" id="ENOG502S48E">
    <property type="taxonomic scope" value="Eukaryota"/>
</dbReference>
<sequence>MVSVLPAVAHTQAQLNSTSGNKFGWLKTALTVGFGVACATGVAIGLYGSQSEHFQHGTERILQEIAQAKGIHVTFTPKTGSSNAPSSLAIEGYLFPKTQDESSNSTALSFDGRISYLHLGSQYNFTLIDNRGYVTIEDEATGKITRNECLARENIPPIDQFTGALLSARVIDDVSSFDVACTDGKLVEFVFADEPYVFCSKAGASLDKVHGEDLEASIKILKENTEGFPSLDSLARPEGQDINGCGLLVDTTAASADTTAGTVTPAARKLMEKSIQRAKDALNVMTGTARRSLADSSDCSCKGGMKTCLIVHGLGYNDGELTDTFPDYFGTIEQQAKCCSSVKFLHLDTTNSAWYDDKLTDKLCNTATTLTNSSDKQNIENLALITHSMGNMIASSAIMKNTCGLAVSSKWISLAGPIYGSASASSAASLYSSLPASVQKTLCTDNPSTSLDDSIVQLLYHYGLCPTMISLRSIASMGSKVLPAGVDDLYVKSGEVFRKHVSSNLCGVNFVGLLSEDSATLTALGLTSGHPSLQNDGQVDWSSCHATVDPAKYSTSWDGGNFYKASINHLDATFRHGDGWWGKDRKPIKWFNCQF</sequence>
<dbReference type="Proteomes" id="UP000019132">
    <property type="component" value="Unassembled WGS sequence"/>
</dbReference>
<organism evidence="1 2">
    <name type="scientific">Globisporangium ultimum (strain ATCC 200006 / CBS 805.95 / DAOM BR144)</name>
    <name type="common">Pythium ultimum</name>
    <dbReference type="NCBI Taxonomy" id="431595"/>
    <lineage>
        <taxon>Eukaryota</taxon>
        <taxon>Sar</taxon>
        <taxon>Stramenopiles</taxon>
        <taxon>Oomycota</taxon>
        <taxon>Peronosporomycetes</taxon>
        <taxon>Pythiales</taxon>
        <taxon>Pythiaceae</taxon>
        <taxon>Globisporangium</taxon>
    </lineage>
</organism>
<keyword evidence="2" id="KW-1185">Reference proteome</keyword>
<dbReference type="VEuPathDB" id="FungiDB:PYU1_G009305"/>
<evidence type="ECO:0000313" key="2">
    <source>
        <dbReference type="Proteomes" id="UP000019132"/>
    </source>
</evidence>
<name>K3WWH5_GLOUD</name>
<dbReference type="PANTHER" id="PTHR22538">
    <property type="entry name" value="CILIA- AND FLAGELLA-ASSOCIATED PROTEIN 74"/>
    <property type="match status" value="1"/>
</dbReference>
<dbReference type="EnsemblProtists" id="PYU1_T009323">
    <property type="protein sequence ID" value="PYU1_T009323"/>
    <property type="gene ID" value="PYU1_G009305"/>
</dbReference>
<accession>K3WWH5</accession>
<reference evidence="2" key="1">
    <citation type="journal article" date="2010" name="Genome Biol.">
        <title>Genome sequence of the necrotrophic plant pathogen Pythium ultimum reveals original pathogenicity mechanisms and effector repertoire.</title>
        <authorList>
            <person name="Levesque C.A."/>
            <person name="Brouwer H."/>
            <person name="Cano L."/>
            <person name="Hamilton J.P."/>
            <person name="Holt C."/>
            <person name="Huitema E."/>
            <person name="Raffaele S."/>
            <person name="Robideau G.P."/>
            <person name="Thines M."/>
            <person name="Win J."/>
            <person name="Zerillo M.M."/>
            <person name="Beakes G.W."/>
            <person name="Boore J.L."/>
            <person name="Busam D."/>
            <person name="Dumas B."/>
            <person name="Ferriera S."/>
            <person name="Fuerstenberg S.I."/>
            <person name="Gachon C.M."/>
            <person name="Gaulin E."/>
            <person name="Govers F."/>
            <person name="Grenville-Briggs L."/>
            <person name="Horner N."/>
            <person name="Hostetler J."/>
            <person name="Jiang R.H."/>
            <person name="Johnson J."/>
            <person name="Krajaejun T."/>
            <person name="Lin H."/>
            <person name="Meijer H.J."/>
            <person name="Moore B."/>
            <person name="Morris P."/>
            <person name="Phuntmart V."/>
            <person name="Puiu D."/>
            <person name="Shetty J."/>
            <person name="Stajich J.E."/>
            <person name="Tripathy S."/>
            <person name="Wawra S."/>
            <person name="van West P."/>
            <person name="Whitty B.R."/>
            <person name="Coutinho P.M."/>
            <person name="Henrissat B."/>
            <person name="Martin F."/>
            <person name="Thomas P.D."/>
            <person name="Tyler B.M."/>
            <person name="De Vries R.P."/>
            <person name="Kamoun S."/>
            <person name="Yandell M."/>
            <person name="Tisserat N."/>
            <person name="Buell C.R."/>
        </authorList>
    </citation>
    <scope>NUCLEOTIDE SEQUENCE</scope>
    <source>
        <strain evidence="2">DAOM:BR144</strain>
    </source>
</reference>
<protein>
    <recommendedName>
        <fullName evidence="3">DUF676 domain-containing protein</fullName>
    </recommendedName>
</protein>
<reference evidence="2" key="2">
    <citation type="submission" date="2010-04" db="EMBL/GenBank/DDBJ databases">
        <authorList>
            <person name="Buell R."/>
            <person name="Hamilton J."/>
            <person name="Hostetler J."/>
        </authorList>
    </citation>
    <scope>NUCLEOTIDE SEQUENCE [LARGE SCALE GENOMIC DNA]</scope>
    <source>
        <strain evidence="2">DAOM:BR144</strain>
    </source>
</reference>
<evidence type="ECO:0000313" key="1">
    <source>
        <dbReference type="EnsemblProtists" id="PYU1_T009323"/>
    </source>
</evidence>
<dbReference type="AlphaFoldDB" id="K3WWH5"/>
<dbReference type="Gene3D" id="3.40.50.1820">
    <property type="entry name" value="alpha/beta hydrolase"/>
    <property type="match status" value="1"/>
</dbReference>
<dbReference type="InterPro" id="IPR029058">
    <property type="entry name" value="AB_hydrolase_fold"/>
</dbReference>
<proteinExistence type="predicted"/>
<dbReference type="EMBL" id="GL376632">
    <property type="status" value="NOT_ANNOTATED_CDS"/>
    <property type="molecule type" value="Genomic_DNA"/>
</dbReference>
<evidence type="ECO:0008006" key="3">
    <source>
        <dbReference type="Google" id="ProtNLM"/>
    </source>
</evidence>
<dbReference type="HOGENOM" id="CLU_028087_0_1_1"/>
<dbReference type="InParanoid" id="K3WWH5"/>
<reference evidence="1" key="3">
    <citation type="submission" date="2015-02" db="UniProtKB">
        <authorList>
            <consortium name="EnsemblProtists"/>
        </authorList>
    </citation>
    <scope>IDENTIFICATION</scope>
    <source>
        <strain evidence="1">DAOM BR144</strain>
    </source>
</reference>